<sequence>MIDHSGIQVADIKAARAFYDACFAALGAAQLMEVPTEYTGGMTVVGYGRDKPDFWVSEGETQKPPLHFAFTAMDHGMVNAFYEAALAAGGTENGAPGTRPQYHENYYGAFVLDPEGNNIEAVCHAPQ</sequence>
<keyword evidence="3" id="KW-1185">Reference proteome</keyword>
<name>A0A061SV28_9RHOB</name>
<evidence type="ECO:0000313" key="3">
    <source>
        <dbReference type="Proteomes" id="UP000027337"/>
    </source>
</evidence>
<organism evidence="2 3">
    <name type="scientific">Sulfitobacter mediterraneus</name>
    <dbReference type="NCBI Taxonomy" id="83219"/>
    <lineage>
        <taxon>Bacteria</taxon>
        <taxon>Pseudomonadati</taxon>
        <taxon>Pseudomonadota</taxon>
        <taxon>Alphaproteobacteria</taxon>
        <taxon>Rhodobacterales</taxon>
        <taxon>Roseobacteraceae</taxon>
        <taxon>Sulfitobacter</taxon>
    </lineage>
</organism>
<feature type="domain" description="VOC" evidence="1">
    <location>
        <begin position="1"/>
        <end position="124"/>
    </location>
</feature>
<dbReference type="Gene3D" id="3.10.180.10">
    <property type="entry name" value="2,3-Dihydroxybiphenyl 1,2-Dioxygenase, domain 1"/>
    <property type="match status" value="1"/>
</dbReference>
<dbReference type="PANTHER" id="PTHR35006:SF2">
    <property type="entry name" value="GLYOXALASE FAMILY PROTEIN (AFU_ORTHOLOGUE AFUA_5G14830)"/>
    <property type="match status" value="1"/>
</dbReference>
<dbReference type="InterPro" id="IPR004360">
    <property type="entry name" value="Glyas_Fos-R_dOase_dom"/>
</dbReference>
<protein>
    <submittedName>
        <fullName evidence="2">Glyoxalase</fullName>
    </submittedName>
</protein>
<dbReference type="AlphaFoldDB" id="A0A061SV28"/>
<dbReference type="Pfam" id="PF00903">
    <property type="entry name" value="Glyoxalase"/>
    <property type="match status" value="1"/>
</dbReference>
<dbReference type="STRING" id="83219.PM02_09860"/>
<dbReference type="CDD" id="cd07262">
    <property type="entry name" value="VOC_like"/>
    <property type="match status" value="1"/>
</dbReference>
<accession>A0A061SV28</accession>
<dbReference type="RefSeq" id="WP_037907817.1">
    <property type="nucleotide sequence ID" value="NZ_JEMU01000007.1"/>
</dbReference>
<dbReference type="InterPro" id="IPR029068">
    <property type="entry name" value="Glyas_Bleomycin-R_OHBP_Dase"/>
</dbReference>
<reference evidence="2 3" key="1">
    <citation type="journal article" date="2014" name="Genome Announc.">
        <title>Draft Genome Sequences of Two Isolates of the Roseobacter Group, Sulfitobacter sp. Strains 3SOLIMAR09 and 1FIGIMAR09, from Harbors of Mallorca Island (Mediterranean Sea).</title>
        <authorList>
            <person name="Mas-Llado M."/>
            <person name="Pina-Villalonga J.M."/>
            <person name="Brunet-Galmes I."/>
            <person name="Nogales B."/>
            <person name="Bosch R."/>
        </authorList>
    </citation>
    <scope>NUCLEOTIDE SEQUENCE [LARGE SCALE GENOMIC DNA]</scope>
    <source>
        <strain evidence="2 3">1FIGIMAR09</strain>
    </source>
</reference>
<dbReference type="PANTHER" id="PTHR35006">
    <property type="entry name" value="GLYOXALASE FAMILY PROTEIN (AFU_ORTHOLOGUE AFUA_5G14830)"/>
    <property type="match status" value="1"/>
</dbReference>
<comment type="caution">
    <text evidence="2">The sequence shown here is derived from an EMBL/GenBank/DDBJ whole genome shotgun (WGS) entry which is preliminary data.</text>
</comment>
<dbReference type="eggNOG" id="COG0346">
    <property type="taxonomic scope" value="Bacteria"/>
</dbReference>
<dbReference type="Proteomes" id="UP000027337">
    <property type="component" value="Unassembled WGS sequence"/>
</dbReference>
<dbReference type="SUPFAM" id="SSF54593">
    <property type="entry name" value="Glyoxalase/Bleomycin resistance protein/Dihydroxybiphenyl dioxygenase"/>
    <property type="match status" value="1"/>
</dbReference>
<dbReference type="PROSITE" id="PS51819">
    <property type="entry name" value="VOC"/>
    <property type="match status" value="1"/>
</dbReference>
<evidence type="ECO:0000313" key="2">
    <source>
        <dbReference type="EMBL" id="KAJ03190.1"/>
    </source>
</evidence>
<dbReference type="InterPro" id="IPR037523">
    <property type="entry name" value="VOC_core"/>
</dbReference>
<dbReference type="EMBL" id="JEMU01000007">
    <property type="protein sequence ID" value="KAJ03190.1"/>
    <property type="molecule type" value="Genomic_DNA"/>
</dbReference>
<proteinExistence type="predicted"/>
<gene>
    <name evidence="2" type="ORF">PM02_09860</name>
</gene>
<evidence type="ECO:0000259" key="1">
    <source>
        <dbReference type="PROSITE" id="PS51819"/>
    </source>
</evidence>